<keyword evidence="1" id="KW-0472">Membrane</keyword>
<reference evidence="2" key="1">
    <citation type="submission" date="2020-04" db="EMBL/GenBank/DDBJ databases">
        <authorList>
            <person name="Chiriac C."/>
            <person name="Salcher M."/>
            <person name="Ghai R."/>
            <person name="Kavagutti S V."/>
        </authorList>
    </citation>
    <scope>NUCLEOTIDE SEQUENCE</scope>
</reference>
<accession>A0A6J5NM15</accession>
<organism evidence="2">
    <name type="scientific">uncultured Caudovirales phage</name>
    <dbReference type="NCBI Taxonomy" id="2100421"/>
    <lineage>
        <taxon>Viruses</taxon>
        <taxon>Duplodnaviria</taxon>
        <taxon>Heunggongvirae</taxon>
        <taxon>Uroviricota</taxon>
        <taxon>Caudoviricetes</taxon>
        <taxon>Peduoviridae</taxon>
        <taxon>Maltschvirus</taxon>
        <taxon>Maltschvirus maltsch</taxon>
    </lineage>
</organism>
<gene>
    <name evidence="3" type="ORF">UFOVP1067_53</name>
    <name evidence="2" type="ORF">UFOVP662_53</name>
</gene>
<protein>
    <recommendedName>
        <fullName evidence="4">Holin of 3TMs, for gene-transfer release</fullName>
    </recommendedName>
</protein>
<evidence type="ECO:0000256" key="1">
    <source>
        <dbReference type="SAM" id="Phobius"/>
    </source>
</evidence>
<keyword evidence="1" id="KW-0812">Transmembrane</keyword>
<keyword evidence="1" id="KW-1133">Transmembrane helix</keyword>
<dbReference type="EMBL" id="LR797016">
    <property type="protein sequence ID" value="CAB4181602.1"/>
    <property type="molecule type" value="Genomic_DNA"/>
</dbReference>
<dbReference type="EMBL" id="LR796635">
    <property type="protein sequence ID" value="CAB4156334.1"/>
    <property type="molecule type" value="Genomic_DNA"/>
</dbReference>
<feature type="transmembrane region" description="Helical" evidence="1">
    <location>
        <begin position="102"/>
        <end position="123"/>
    </location>
</feature>
<evidence type="ECO:0000313" key="2">
    <source>
        <dbReference type="EMBL" id="CAB4156334.1"/>
    </source>
</evidence>
<proteinExistence type="predicted"/>
<evidence type="ECO:0008006" key="4">
    <source>
        <dbReference type="Google" id="ProtNLM"/>
    </source>
</evidence>
<name>A0A6J5NM15_9CAUD</name>
<evidence type="ECO:0000313" key="3">
    <source>
        <dbReference type="EMBL" id="CAB4181602.1"/>
    </source>
</evidence>
<sequence>MITLITTLVSFLAGGLPKLLGFFQDRADKSHEMAMARLQTERELELRKAGFEAQQRVEEIRVEGQMIEAASAERSALYAHDIAIGQNASQWMVNLRAGVRPLITYGLFLLLVFVDVAGFVYAWQHGVDFQIMLDNIWDDETQIIWASVISFWFGSQAFSKK</sequence>